<gene>
    <name evidence="5" type="ORF">PPN31114_03993</name>
</gene>
<evidence type="ECO:0000256" key="2">
    <source>
        <dbReference type="ARBA" id="ARBA00022723"/>
    </source>
</evidence>
<sequence length="469" mass="50854">MVQRVLEFLETEHDAILSRLKTYLRIPSVSPDPAFGVHMAHARQYLAARLSDIGLANIRELDGGGEPAVYGEWLGAPGKPTVLIYGHYDVQPEDPIELWKSPPFEPTERDGCLFARGASDVKGPTSIALEVVAAFLAVAGGCPVNVKVFLEGEEETGSPTLAEIITRHRELLSVDAVLSADGGRASAVVPTINTGARGNGQLEFRIQTAVKDLHSGRYGGCVRNALHEMARLVSSLHDSDGAVAVEGFYADAKTPTSLQRSDTAAFPFDENAFIADVAASHHGEPGFTLREQVTLRPALDVNGMWGGYTGQGGKTIIPNVATAKLTVRLVEGQQSKDVLGHVVQHLRRHCPEGVSLEILHQHNGAPASSLPSWHPLVRATQTVLRNETGREPIQVRLGASVPITAIFKSMLGIETLMFGYNLPDEDVHAPNEFFRLRSIGEGLRGWSLLLDELGRYEIPAFHTESARQR</sequence>
<proteinExistence type="predicted"/>
<name>A0A5E4XNT0_9BURK</name>
<dbReference type="GO" id="GO:0006508">
    <property type="term" value="P:proteolysis"/>
    <property type="evidence" value="ECO:0007669"/>
    <property type="project" value="UniProtKB-KW"/>
</dbReference>
<dbReference type="AlphaFoldDB" id="A0A5E4XNT0"/>
<dbReference type="EMBL" id="CABPSK010000004">
    <property type="protein sequence ID" value="VVE37795.1"/>
    <property type="molecule type" value="Genomic_DNA"/>
</dbReference>
<dbReference type="GO" id="GO:0008233">
    <property type="term" value="F:peptidase activity"/>
    <property type="evidence" value="ECO:0007669"/>
    <property type="project" value="UniProtKB-KW"/>
</dbReference>
<protein>
    <submittedName>
        <fullName evidence="5">Peptidase M20</fullName>
    </submittedName>
</protein>
<dbReference type="NCBIfam" id="NF006579">
    <property type="entry name" value="PRK09104.1"/>
    <property type="match status" value="1"/>
</dbReference>
<dbReference type="InterPro" id="IPR051458">
    <property type="entry name" value="Cyt/Met_Dipeptidase"/>
</dbReference>
<dbReference type="PANTHER" id="PTHR43270">
    <property type="entry name" value="BETA-ALA-HIS DIPEPTIDASE"/>
    <property type="match status" value="1"/>
</dbReference>
<organism evidence="5 6">
    <name type="scientific">Pandoraea pneumonica</name>
    <dbReference type="NCBI Taxonomy" id="2508299"/>
    <lineage>
        <taxon>Bacteria</taxon>
        <taxon>Pseudomonadati</taxon>
        <taxon>Pseudomonadota</taxon>
        <taxon>Betaproteobacteria</taxon>
        <taxon>Burkholderiales</taxon>
        <taxon>Burkholderiaceae</taxon>
        <taxon>Pandoraea</taxon>
    </lineage>
</organism>
<evidence type="ECO:0000313" key="6">
    <source>
        <dbReference type="Proteomes" id="UP000366945"/>
    </source>
</evidence>
<dbReference type="InterPro" id="IPR011650">
    <property type="entry name" value="Peptidase_M20_dimer"/>
</dbReference>
<dbReference type="GeneID" id="300405986"/>
<dbReference type="Proteomes" id="UP000366945">
    <property type="component" value="Unassembled WGS sequence"/>
</dbReference>
<dbReference type="SUPFAM" id="SSF53187">
    <property type="entry name" value="Zn-dependent exopeptidases"/>
    <property type="match status" value="1"/>
</dbReference>
<dbReference type="Gene3D" id="3.40.630.10">
    <property type="entry name" value="Zn peptidases"/>
    <property type="match status" value="1"/>
</dbReference>
<keyword evidence="2" id="KW-0479">Metal-binding</keyword>
<accession>A0A5E4XNT0</accession>
<dbReference type="Gene3D" id="3.30.70.360">
    <property type="match status" value="1"/>
</dbReference>
<dbReference type="NCBIfam" id="NF005914">
    <property type="entry name" value="PRK07907.1"/>
    <property type="match status" value="1"/>
</dbReference>
<evidence type="ECO:0000259" key="4">
    <source>
        <dbReference type="Pfam" id="PF07687"/>
    </source>
</evidence>
<evidence type="ECO:0000256" key="1">
    <source>
        <dbReference type="ARBA" id="ARBA00022670"/>
    </source>
</evidence>
<dbReference type="InterPro" id="IPR002933">
    <property type="entry name" value="Peptidase_M20"/>
</dbReference>
<keyword evidence="3" id="KW-0378">Hydrolase</keyword>
<feature type="domain" description="Peptidase M20 dimerisation" evidence="4">
    <location>
        <begin position="200"/>
        <end position="353"/>
    </location>
</feature>
<dbReference type="Pfam" id="PF07687">
    <property type="entry name" value="M20_dimer"/>
    <property type="match status" value="1"/>
</dbReference>
<dbReference type="GO" id="GO:0046872">
    <property type="term" value="F:metal ion binding"/>
    <property type="evidence" value="ECO:0007669"/>
    <property type="project" value="UniProtKB-KW"/>
</dbReference>
<keyword evidence="6" id="KW-1185">Reference proteome</keyword>
<dbReference type="Pfam" id="PF01546">
    <property type="entry name" value="Peptidase_M20"/>
    <property type="match status" value="1"/>
</dbReference>
<evidence type="ECO:0000256" key="3">
    <source>
        <dbReference type="ARBA" id="ARBA00022801"/>
    </source>
</evidence>
<reference evidence="5 6" key="1">
    <citation type="submission" date="2019-08" db="EMBL/GenBank/DDBJ databases">
        <authorList>
            <person name="Peeters C."/>
        </authorList>
    </citation>
    <scope>NUCLEOTIDE SEQUENCE [LARGE SCALE GENOMIC DNA]</scope>
    <source>
        <strain evidence="5 6">LMG 31114</strain>
    </source>
</reference>
<dbReference type="PANTHER" id="PTHR43270:SF12">
    <property type="entry name" value="SUCCINYL-DIAMINOPIMELATE DESUCCINYLASE"/>
    <property type="match status" value="1"/>
</dbReference>
<dbReference type="NCBIfam" id="NF006053">
    <property type="entry name" value="PRK08201.1"/>
    <property type="match status" value="1"/>
</dbReference>
<evidence type="ECO:0000313" key="5">
    <source>
        <dbReference type="EMBL" id="VVE37795.1"/>
    </source>
</evidence>
<dbReference type="RefSeq" id="WP_246182658.1">
    <property type="nucleotide sequence ID" value="NZ_CABPSK010000004.1"/>
</dbReference>
<keyword evidence="1" id="KW-0645">Protease</keyword>